<accession>A0A5C3LMV5</accession>
<name>A0A5C3LMV5_9AGAR</name>
<gene>
    <name evidence="1" type="ORF">BDQ12DRAFT_405858</name>
</gene>
<evidence type="ECO:0000313" key="1">
    <source>
        <dbReference type="EMBL" id="TFK33658.1"/>
    </source>
</evidence>
<reference evidence="1 2" key="1">
    <citation type="journal article" date="2019" name="Nat. Ecol. Evol.">
        <title>Megaphylogeny resolves global patterns of mushroom evolution.</title>
        <authorList>
            <person name="Varga T."/>
            <person name="Krizsan K."/>
            <person name="Foldi C."/>
            <person name="Dima B."/>
            <person name="Sanchez-Garcia M."/>
            <person name="Sanchez-Ramirez S."/>
            <person name="Szollosi G.J."/>
            <person name="Szarkandi J.G."/>
            <person name="Papp V."/>
            <person name="Albert L."/>
            <person name="Andreopoulos W."/>
            <person name="Angelini C."/>
            <person name="Antonin V."/>
            <person name="Barry K.W."/>
            <person name="Bougher N.L."/>
            <person name="Buchanan P."/>
            <person name="Buyck B."/>
            <person name="Bense V."/>
            <person name="Catcheside P."/>
            <person name="Chovatia M."/>
            <person name="Cooper J."/>
            <person name="Damon W."/>
            <person name="Desjardin D."/>
            <person name="Finy P."/>
            <person name="Geml J."/>
            <person name="Haridas S."/>
            <person name="Hughes K."/>
            <person name="Justo A."/>
            <person name="Karasinski D."/>
            <person name="Kautmanova I."/>
            <person name="Kiss B."/>
            <person name="Kocsube S."/>
            <person name="Kotiranta H."/>
            <person name="LaButti K.M."/>
            <person name="Lechner B.E."/>
            <person name="Liimatainen K."/>
            <person name="Lipzen A."/>
            <person name="Lukacs Z."/>
            <person name="Mihaltcheva S."/>
            <person name="Morgado L.N."/>
            <person name="Niskanen T."/>
            <person name="Noordeloos M.E."/>
            <person name="Ohm R.A."/>
            <person name="Ortiz-Santana B."/>
            <person name="Ovrebo C."/>
            <person name="Racz N."/>
            <person name="Riley R."/>
            <person name="Savchenko A."/>
            <person name="Shiryaev A."/>
            <person name="Soop K."/>
            <person name="Spirin V."/>
            <person name="Szebenyi C."/>
            <person name="Tomsovsky M."/>
            <person name="Tulloss R.E."/>
            <person name="Uehling J."/>
            <person name="Grigoriev I.V."/>
            <person name="Vagvolgyi C."/>
            <person name="Papp T."/>
            <person name="Martin F.M."/>
            <person name="Miettinen O."/>
            <person name="Hibbett D.S."/>
            <person name="Nagy L.G."/>
        </authorList>
    </citation>
    <scope>NUCLEOTIDE SEQUENCE [LARGE SCALE GENOMIC DNA]</scope>
    <source>
        <strain evidence="1 2">CBS 166.37</strain>
    </source>
</reference>
<evidence type="ECO:0000313" key="2">
    <source>
        <dbReference type="Proteomes" id="UP000308652"/>
    </source>
</evidence>
<dbReference type="EMBL" id="ML213644">
    <property type="protein sequence ID" value="TFK33658.1"/>
    <property type="molecule type" value="Genomic_DNA"/>
</dbReference>
<proteinExistence type="predicted"/>
<organism evidence="1 2">
    <name type="scientific">Crucibulum laeve</name>
    <dbReference type="NCBI Taxonomy" id="68775"/>
    <lineage>
        <taxon>Eukaryota</taxon>
        <taxon>Fungi</taxon>
        <taxon>Dikarya</taxon>
        <taxon>Basidiomycota</taxon>
        <taxon>Agaricomycotina</taxon>
        <taxon>Agaricomycetes</taxon>
        <taxon>Agaricomycetidae</taxon>
        <taxon>Agaricales</taxon>
        <taxon>Agaricineae</taxon>
        <taxon>Nidulariaceae</taxon>
        <taxon>Crucibulum</taxon>
    </lineage>
</organism>
<dbReference type="Proteomes" id="UP000308652">
    <property type="component" value="Unassembled WGS sequence"/>
</dbReference>
<dbReference type="AlphaFoldDB" id="A0A5C3LMV5"/>
<sequence>MEKILKEFKLGAAYLASYKLGLYIWATLLIDCLECDKTAETIQTHRQGLKVSTA</sequence>
<protein>
    <submittedName>
        <fullName evidence="1">Uncharacterized protein</fullName>
    </submittedName>
</protein>
<keyword evidence="2" id="KW-1185">Reference proteome</keyword>